<accession>A0ABP7D3T9</accession>
<protein>
    <submittedName>
        <fullName evidence="1">Uncharacterized protein</fullName>
    </submittedName>
</protein>
<organism evidence="1 2">
    <name type="scientific">Nonomuraea antimicrobica</name>
    <dbReference type="NCBI Taxonomy" id="561173"/>
    <lineage>
        <taxon>Bacteria</taxon>
        <taxon>Bacillati</taxon>
        <taxon>Actinomycetota</taxon>
        <taxon>Actinomycetes</taxon>
        <taxon>Streptosporangiales</taxon>
        <taxon>Streptosporangiaceae</taxon>
        <taxon>Nonomuraea</taxon>
    </lineage>
</organism>
<sequence length="314" mass="34106">MVRRWTRCAARAVLDAAVSPAAPMAIVAIMNNEKIDHLWQTFLANRDPRIIERLMQHSVTLLEPESSEAAELRGLLLLGGDGDVPFAEDSPWGVPTGAGLVNALEHVWAPVAGCSPRFLAALRAEVLGLALVALEGEYLLGYLHVHGGLSDLSGEPPRDLADVPPDYPDVLWATAPTRLNPTDVVPTLAEPLPAPVRDLTAVHASLASSDIDLRLDRFTTTLGASIRANYAGEDPADYDETDDFVRAVNGEFDRRILFCTCRSAAEAYFLDMADRDPDDIPRVALSGVDGTSEQPGTPFWEWVDEALPSLLFCR</sequence>
<dbReference type="EMBL" id="BAAAZP010000152">
    <property type="protein sequence ID" value="GAA3698364.1"/>
    <property type="molecule type" value="Genomic_DNA"/>
</dbReference>
<proteinExistence type="predicted"/>
<evidence type="ECO:0000313" key="2">
    <source>
        <dbReference type="Proteomes" id="UP001500902"/>
    </source>
</evidence>
<keyword evidence="2" id="KW-1185">Reference proteome</keyword>
<evidence type="ECO:0000313" key="1">
    <source>
        <dbReference type="EMBL" id="GAA3698364.1"/>
    </source>
</evidence>
<name>A0ABP7D3T9_9ACTN</name>
<reference evidence="2" key="1">
    <citation type="journal article" date="2019" name="Int. J. Syst. Evol. Microbiol.">
        <title>The Global Catalogue of Microorganisms (GCM) 10K type strain sequencing project: providing services to taxonomists for standard genome sequencing and annotation.</title>
        <authorList>
            <consortium name="The Broad Institute Genomics Platform"/>
            <consortium name="The Broad Institute Genome Sequencing Center for Infectious Disease"/>
            <person name="Wu L."/>
            <person name="Ma J."/>
        </authorList>
    </citation>
    <scope>NUCLEOTIDE SEQUENCE [LARGE SCALE GENOMIC DNA]</scope>
    <source>
        <strain evidence="2">JCM 16904</strain>
    </source>
</reference>
<comment type="caution">
    <text evidence="1">The sequence shown here is derived from an EMBL/GenBank/DDBJ whole genome shotgun (WGS) entry which is preliminary data.</text>
</comment>
<dbReference type="Proteomes" id="UP001500902">
    <property type="component" value="Unassembled WGS sequence"/>
</dbReference>
<gene>
    <name evidence="1" type="ORF">GCM10022224_075450</name>
</gene>